<dbReference type="PANTHER" id="PTHR42839:SF2">
    <property type="entry name" value="ISOCHORISMATE SYNTHASE ENTC"/>
    <property type="match status" value="1"/>
</dbReference>
<accession>A0ABP6L5Z6</accession>
<comment type="catalytic activity">
    <reaction evidence="1">
        <text>chorismate = isochorismate</text>
        <dbReference type="Rhea" id="RHEA:18985"/>
        <dbReference type="ChEBI" id="CHEBI:29748"/>
        <dbReference type="ChEBI" id="CHEBI:29780"/>
        <dbReference type="EC" id="5.4.4.2"/>
    </reaction>
</comment>
<evidence type="ECO:0000256" key="2">
    <source>
        <dbReference type="ARBA" id="ARBA00005297"/>
    </source>
</evidence>
<dbReference type="InterPro" id="IPR015890">
    <property type="entry name" value="Chorismate_C"/>
</dbReference>
<evidence type="ECO:0000256" key="3">
    <source>
        <dbReference type="ARBA" id="ARBA00012824"/>
    </source>
</evidence>
<dbReference type="NCBIfam" id="TIGR00543">
    <property type="entry name" value="isochor_syn"/>
    <property type="match status" value="1"/>
</dbReference>
<dbReference type="PRINTS" id="PR00095">
    <property type="entry name" value="ANTSNTHASEI"/>
</dbReference>
<dbReference type="InterPro" id="IPR019999">
    <property type="entry name" value="Anth_synth_I-like"/>
</dbReference>
<dbReference type="EC" id="5.4.4.2" evidence="3"/>
<dbReference type="Proteomes" id="UP001501035">
    <property type="component" value="Unassembled WGS sequence"/>
</dbReference>
<dbReference type="Pfam" id="PF00425">
    <property type="entry name" value="Chorismate_bind"/>
    <property type="match status" value="1"/>
</dbReference>
<feature type="domain" description="Chorismate-utilising enzyme C-terminal" evidence="7">
    <location>
        <begin position="116"/>
        <end position="377"/>
    </location>
</feature>
<comment type="caution">
    <text evidence="8">The sequence shown here is derived from an EMBL/GenBank/DDBJ whole genome shotgun (WGS) entry which is preliminary data.</text>
</comment>
<evidence type="ECO:0000259" key="7">
    <source>
        <dbReference type="Pfam" id="PF00425"/>
    </source>
</evidence>
<protein>
    <recommendedName>
        <fullName evidence="3">isochorismate synthase</fullName>
        <ecNumber evidence="3">5.4.4.2</ecNumber>
    </recommendedName>
    <alternativeName>
        <fullName evidence="5">Isochorismate mutase</fullName>
    </alternativeName>
</protein>
<evidence type="ECO:0000256" key="5">
    <source>
        <dbReference type="ARBA" id="ARBA00041564"/>
    </source>
</evidence>
<evidence type="ECO:0000256" key="6">
    <source>
        <dbReference type="SAM" id="MobiDB-lite"/>
    </source>
</evidence>
<name>A0ABP6L5Z6_9ACTN</name>
<keyword evidence="9" id="KW-1185">Reference proteome</keyword>
<dbReference type="InterPro" id="IPR004561">
    <property type="entry name" value="IsoChor_synthase"/>
</dbReference>
<dbReference type="RefSeq" id="WP_290706210.1">
    <property type="nucleotide sequence ID" value="NZ_BAAAVS010000020.1"/>
</dbReference>
<evidence type="ECO:0000313" key="8">
    <source>
        <dbReference type="EMBL" id="GAA3033730.1"/>
    </source>
</evidence>
<dbReference type="PANTHER" id="PTHR42839">
    <property type="entry name" value="ISOCHORISMATE SYNTHASE ENTC"/>
    <property type="match status" value="1"/>
</dbReference>
<feature type="region of interest" description="Disordered" evidence="6">
    <location>
        <begin position="1"/>
        <end position="29"/>
    </location>
</feature>
<reference evidence="9" key="1">
    <citation type="journal article" date="2019" name="Int. J. Syst. Evol. Microbiol.">
        <title>The Global Catalogue of Microorganisms (GCM) 10K type strain sequencing project: providing services to taxonomists for standard genome sequencing and annotation.</title>
        <authorList>
            <consortium name="The Broad Institute Genomics Platform"/>
            <consortium name="The Broad Institute Genome Sequencing Center for Infectious Disease"/>
            <person name="Wu L."/>
            <person name="Ma J."/>
        </authorList>
    </citation>
    <scope>NUCLEOTIDE SEQUENCE [LARGE SCALE GENOMIC DNA]</scope>
    <source>
        <strain evidence="9">JCM 14234</strain>
    </source>
</reference>
<dbReference type="Gene3D" id="3.60.120.10">
    <property type="entry name" value="Anthranilate synthase"/>
    <property type="match status" value="1"/>
</dbReference>
<proteinExistence type="inferred from homology"/>
<gene>
    <name evidence="8" type="ORF">GCM10010528_13420</name>
</gene>
<sequence>MGTSPPPSGHRNPPDWAPNLPRLGTPLGGSTFLLSGRSGSVHGVGRERTFATTQAAAAALHSRSCRGIVGALPFDLDDPAALWEPADLTVSAQPLAPAAPPQRRSVTVLARLPEPAEHQRRVGEIVARIRAGQAQKVVLARAVQLQVDEAIDPIALAAAFAGGNTANNAFAVALDAAGERYAGQWLVGASPELLVRRRGRSVQCRPYAGTAPRSPDPVVDEQRAAALRSSAKDLAEHSFVVEYLRRSLAPFCTTINAPTEPTLLSTGELWHLATPISATLADPATTALDLALALSPTPALGGTPSAVASEMIAHYEGDRGFYGGAIGWCNSEGDGDWVVTIRCVGLAADLHHLTAWAGGGIIADSDPAAEVAETTAKFATALRALGADPETVAP</sequence>
<evidence type="ECO:0000313" key="9">
    <source>
        <dbReference type="Proteomes" id="UP001501035"/>
    </source>
</evidence>
<dbReference type="InterPro" id="IPR005801">
    <property type="entry name" value="ADC_synthase"/>
</dbReference>
<dbReference type="EMBL" id="BAAAVS010000020">
    <property type="protein sequence ID" value="GAA3033730.1"/>
    <property type="molecule type" value="Genomic_DNA"/>
</dbReference>
<evidence type="ECO:0000256" key="4">
    <source>
        <dbReference type="ARBA" id="ARBA00023235"/>
    </source>
</evidence>
<dbReference type="SUPFAM" id="SSF56322">
    <property type="entry name" value="ADC synthase"/>
    <property type="match status" value="1"/>
</dbReference>
<organism evidence="8 9">
    <name type="scientific">Gordonia defluvii</name>
    <dbReference type="NCBI Taxonomy" id="283718"/>
    <lineage>
        <taxon>Bacteria</taxon>
        <taxon>Bacillati</taxon>
        <taxon>Actinomycetota</taxon>
        <taxon>Actinomycetes</taxon>
        <taxon>Mycobacteriales</taxon>
        <taxon>Gordoniaceae</taxon>
        <taxon>Gordonia</taxon>
    </lineage>
</organism>
<keyword evidence="4" id="KW-0413">Isomerase</keyword>
<comment type="similarity">
    <text evidence="2">Belongs to the isochorismate synthase family.</text>
</comment>
<evidence type="ECO:0000256" key="1">
    <source>
        <dbReference type="ARBA" id="ARBA00000799"/>
    </source>
</evidence>